<evidence type="ECO:0000256" key="5">
    <source>
        <dbReference type="PROSITE-ProRule" id="PRU01248"/>
    </source>
</evidence>
<dbReference type="PROSITE" id="PS51900">
    <property type="entry name" value="CB"/>
    <property type="match status" value="1"/>
</dbReference>
<dbReference type="Proteomes" id="UP000814158">
    <property type="component" value="Unassembled WGS sequence"/>
</dbReference>
<evidence type="ECO:0000313" key="8">
    <source>
        <dbReference type="EMBL" id="MCF5545097.1"/>
    </source>
</evidence>
<dbReference type="InterPro" id="IPR050090">
    <property type="entry name" value="Tyrosine_recombinase_XerCD"/>
</dbReference>
<sequence length="338" mass="38470">MRPRKKDRHLPACLYQKHGAYYLVRKGKWKRLGTDFQASLAEYAKLLDKSSQGGMPKLIDDALEQMRTRTKPPLKPNTLKQYQAACERLKENFADFEPREVLQRHVVALKLHMADTPNMSNRVISVLRAVFSYALEQQIVDSNPCIGVRRHLEHKRDRYITHGEFQAICANSSDNMRVIFEMCYLTGQRIGDVLAIRLADISAEGIAFKQEKTNARLLVQMTPDLEELIARIKALPRKIRWLTLFCSPRGGKPMHYSSVKGAFAISCRKAGVEDASLHDLRAKSLSDTDDQGNDAQKLGGHTDAKMTQRYLRLRKINVGLPPKMPTMTLLCEPRDIPT</sequence>
<comment type="similarity">
    <text evidence="1">Belongs to the 'phage' integrase family.</text>
</comment>
<comment type="caution">
    <text evidence="8">The sequence shown here is derived from an EMBL/GenBank/DDBJ whole genome shotgun (WGS) entry which is preliminary data.</text>
</comment>
<evidence type="ECO:0000256" key="1">
    <source>
        <dbReference type="ARBA" id="ARBA00008857"/>
    </source>
</evidence>
<dbReference type="InterPro" id="IPR002104">
    <property type="entry name" value="Integrase_catalytic"/>
</dbReference>
<keyword evidence="2" id="KW-0229">DNA integration</keyword>
<gene>
    <name evidence="8" type="ORF">GIV68_10135</name>
</gene>
<dbReference type="Gene3D" id="1.10.443.10">
    <property type="entry name" value="Intergrase catalytic core"/>
    <property type="match status" value="1"/>
</dbReference>
<dbReference type="CDD" id="cd00800">
    <property type="entry name" value="INT_Lambda_C"/>
    <property type="match status" value="1"/>
</dbReference>
<dbReference type="Pfam" id="PF00589">
    <property type="entry name" value="Phage_integrase"/>
    <property type="match status" value="1"/>
</dbReference>
<dbReference type="SUPFAM" id="SSF56349">
    <property type="entry name" value="DNA breaking-rejoining enzymes"/>
    <property type="match status" value="1"/>
</dbReference>
<name>A0ABS9GKF5_9PSED</name>
<organism evidence="8 9">
    <name type="scientific">Pseudomonas salomonii</name>
    <dbReference type="NCBI Taxonomy" id="191391"/>
    <lineage>
        <taxon>Bacteria</taxon>
        <taxon>Pseudomonadati</taxon>
        <taxon>Pseudomonadota</taxon>
        <taxon>Gammaproteobacteria</taxon>
        <taxon>Pseudomonadales</taxon>
        <taxon>Pseudomonadaceae</taxon>
        <taxon>Pseudomonas</taxon>
    </lineage>
</organism>
<dbReference type="Gene3D" id="1.10.150.130">
    <property type="match status" value="1"/>
</dbReference>
<dbReference type="InterPro" id="IPR044068">
    <property type="entry name" value="CB"/>
</dbReference>
<keyword evidence="9" id="KW-1185">Reference proteome</keyword>
<proteinExistence type="inferred from homology"/>
<dbReference type="EMBL" id="WKAT01000016">
    <property type="protein sequence ID" value="MCF5545097.1"/>
    <property type="molecule type" value="Genomic_DNA"/>
</dbReference>
<reference evidence="8 9" key="1">
    <citation type="submission" date="2019-11" db="EMBL/GenBank/DDBJ databases">
        <title>Epiphytic Pseudomonas syringae from cherry orchards.</title>
        <authorList>
            <person name="Hulin M.T."/>
        </authorList>
    </citation>
    <scope>NUCLEOTIDE SEQUENCE [LARGE SCALE GENOMIC DNA]</scope>
    <source>
        <strain evidence="8 9">PA-3-2A</strain>
    </source>
</reference>
<evidence type="ECO:0000256" key="4">
    <source>
        <dbReference type="ARBA" id="ARBA00023172"/>
    </source>
</evidence>
<accession>A0ABS9GKF5</accession>
<dbReference type="InterPro" id="IPR013762">
    <property type="entry name" value="Integrase-like_cat_sf"/>
</dbReference>
<dbReference type="PANTHER" id="PTHR30349">
    <property type="entry name" value="PHAGE INTEGRASE-RELATED"/>
    <property type="match status" value="1"/>
</dbReference>
<feature type="domain" description="Core-binding (CB)" evidence="7">
    <location>
        <begin position="53"/>
        <end position="135"/>
    </location>
</feature>
<feature type="domain" description="Tyr recombinase" evidence="6">
    <location>
        <begin position="155"/>
        <end position="325"/>
    </location>
</feature>
<protein>
    <submittedName>
        <fullName evidence="8">Tyrosine-type recombinase/integrase</fullName>
    </submittedName>
</protein>
<keyword evidence="3 5" id="KW-0238">DNA-binding</keyword>
<dbReference type="RefSeq" id="WP_236370718.1">
    <property type="nucleotide sequence ID" value="NZ_WKAT01000016.1"/>
</dbReference>
<dbReference type="PROSITE" id="PS51898">
    <property type="entry name" value="TYR_RECOMBINASE"/>
    <property type="match status" value="1"/>
</dbReference>
<keyword evidence="4" id="KW-0233">DNA recombination</keyword>
<dbReference type="InterPro" id="IPR011010">
    <property type="entry name" value="DNA_brk_join_enz"/>
</dbReference>
<dbReference type="InterPro" id="IPR010998">
    <property type="entry name" value="Integrase_recombinase_N"/>
</dbReference>
<evidence type="ECO:0000313" key="9">
    <source>
        <dbReference type="Proteomes" id="UP000814158"/>
    </source>
</evidence>
<dbReference type="PANTHER" id="PTHR30349:SF41">
    <property type="entry name" value="INTEGRASE_RECOMBINASE PROTEIN MJ0367-RELATED"/>
    <property type="match status" value="1"/>
</dbReference>
<evidence type="ECO:0000256" key="2">
    <source>
        <dbReference type="ARBA" id="ARBA00022908"/>
    </source>
</evidence>
<evidence type="ECO:0000256" key="3">
    <source>
        <dbReference type="ARBA" id="ARBA00023125"/>
    </source>
</evidence>
<evidence type="ECO:0000259" key="7">
    <source>
        <dbReference type="PROSITE" id="PS51900"/>
    </source>
</evidence>
<evidence type="ECO:0000259" key="6">
    <source>
        <dbReference type="PROSITE" id="PS51898"/>
    </source>
</evidence>